<dbReference type="GO" id="GO:0005783">
    <property type="term" value="C:endoplasmic reticulum"/>
    <property type="evidence" value="ECO:0007669"/>
    <property type="project" value="TreeGrafter"/>
</dbReference>
<keyword evidence="5" id="KW-0539">Nucleus</keyword>
<dbReference type="PANTHER" id="PTHR47808:SF2">
    <property type="entry name" value="LEM DOMAIN-CONTAINING PROTEIN 2"/>
    <property type="match status" value="1"/>
</dbReference>
<sequence>MKSNKDYYMNPNFLPQKVTMARLREILDTHDISYTGKEKKAGLVKIFNTQIRPLVPSLREKEMNNQSLSENIATSSGTSSHSDRLISKVASTSKNIEYSKVNDKSQNKVIYGKFNPLELIKSQLPLRGRKIIYVAIFVILIFGSLIKYSKMGAGFCDSQLLENTENYSFENNCIPCPPYAHCSNGKVNSCDEGFELVSSSIHWLKPFTSRCILDHNRERRAKEYTRLLKSIIIEEIGKNECECDNREILLFQNLLILLRNKKLDTDQDFKTFAQLALENLRSDDHVKVIDESTANTDSISSFGTLNTKIYKTKITLLPIDDADYLSINRFFLSGLPYRTILGILKLDMPTKLVEAHEKYKKQNYGMLTHRMFHGTRSLCDSQRFITNPRAEFCKSGCGVCGIVQEGNKIKCASNRHHMWFANSSSTSYNYCNTSLMYSCYNDKYYSTTNAMFVVDVVARYYESVLIVEREEAAIPKYLILFQ</sequence>
<dbReference type="PANTHER" id="PTHR47808">
    <property type="entry name" value="INNER NUCLEAR MEMBRANE PROTEIN HEH2-RELATED"/>
    <property type="match status" value="1"/>
</dbReference>
<feature type="domain" description="HeH/LEM" evidence="8">
    <location>
        <begin position="15"/>
        <end position="48"/>
    </location>
</feature>
<dbReference type="GO" id="GO:0034399">
    <property type="term" value="C:nuclear periphery"/>
    <property type="evidence" value="ECO:0007669"/>
    <property type="project" value="TreeGrafter"/>
</dbReference>
<dbReference type="Proteomes" id="UP000789405">
    <property type="component" value="Unassembled WGS sequence"/>
</dbReference>
<keyword evidence="4 6" id="KW-0472">Membrane</keyword>
<dbReference type="SUPFAM" id="SSF56399">
    <property type="entry name" value="ADP-ribosylation"/>
    <property type="match status" value="1"/>
</dbReference>
<evidence type="ECO:0000259" key="7">
    <source>
        <dbReference type="Pfam" id="PF09402"/>
    </source>
</evidence>
<dbReference type="GO" id="GO:0005637">
    <property type="term" value="C:nuclear inner membrane"/>
    <property type="evidence" value="ECO:0007669"/>
    <property type="project" value="InterPro"/>
</dbReference>
<evidence type="ECO:0000256" key="6">
    <source>
        <dbReference type="SAM" id="Phobius"/>
    </source>
</evidence>
<dbReference type="AlphaFoldDB" id="A0A9N9NF72"/>
<dbReference type="InterPro" id="IPR025856">
    <property type="entry name" value="HeH/LEM_domain"/>
</dbReference>
<reference evidence="9" key="1">
    <citation type="submission" date="2021-06" db="EMBL/GenBank/DDBJ databases">
        <authorList>
            <person name="Kallberg Y."/>
            <person name="Tangrot J."/>
            <person name="Rosling A."/>
        </authorList>
    </citation>
    <scope>NUCLEOTIDE SEQUENCE</scope>
    <source>
        <strain evidence="9">MA453B</strain>
    </source>
</reference>
<keyword evidence="10" id="KW-1185">Reference proteome</keyword>
<evidence type="ECO:0000256" key="2">
    <source>
        <dbReference type="ARBA" id="ARBA00022692"/>
    </source>
</evidence>
<evidence type="ECO:0000256" key="5">
    <source>
        <dbReference type="ARBA" id="ARBA00023242"/>
    </source>
</evidence>
<proteinExistence type="predicted"/>
<dbReference type="CDD" id="cd12935">
    <property type="entry name" value="LEM_like"/>
    <property type="match status" value="1"/>
</dbReference>
<accession>A0A9N9NF72</accession>
<dbReference type="OrthoDB" id="2419903at2759"/>
<gene>
    <name evidence="9" type="ORF">DERYTH_LOCUS14912</name>
</gene>
<evidence type="ECO:0000313" key="9">
    <source>
        <dbReference type="EMBL" id="CAG8728422.1"/>
    </source>
</evidence>
<dbReference type="InterPro" id="IPR044780">
    <property type="entry name" value="Heh2/Src1"/>
</dbReference>
<evidence type="ECO:0000259" key="8">
    <source>
        <dbReference type="Pfam" id="PF12949"/>
    </source>
</evidence>
<dbReference type="GO" id="GO:0071763">
    <property type="term" value="P:nuclear membrane organization"/>
    <property type="evidence" value="ECO:0007669"/>
    <property type="project" value="TreeGrafter"/>
</dbReference>
<feature type="transmembrane region" description="Helical" evidence="6">
    <location>
        <begin position="131"/>
        <end position="149"/>
    </location>
</feature>
<dbReference type="Pfam" id="PF09402">
    <property type="entry name" value="MSC"/>
    <property type="match status" value="1"/>
</dbReference>
<keyword evidence="2 6" id="KW-0812">Transmembrane</keyword>
<evidence type="ECO:0000256" key="4">
    <source>
        <dbReference type="ARBA" id="ARBA00023136"/>
    </source>
</evidence>
<comment type="subcellular location">
    <subcellularLocation>
        <location evidence="1">Nucleus membrane</location>
    </subcellularLocation>
</comment>
<dbReference type="EMBL" id="CAJVPY010011615">
    <property type="protein sequence ID" value="CAG8728422.1"/>
    <property type="molecule type" value="Genomic_DNA"/>
</dbReference>
<evidence type="ECO:0000313" key="10">
    <source>
        <dbReference type="Proteomes" id="UP000789405"/>
    </source>
</evidence>
<keyword evidence="3 6" id="KW-1133">Transmembrane helix</keyword>
<dbReference type="Gene3D" id="3.90.228.10">
    <property type="match status" value="1"/>
</dbReference>
<evidence type="ECO:0000256" key="3">
    <source>
        <dbReference type="ARBA" id="ARBA00022989"/>
    </source>
</evidence>
<dbReference type="Pfam" id="PF12949">
    <property type="entry name" value="HeH"/>
    <property type="match status" value="1"/>
</dbReference>
<evidence type="ECO:0000256" key="1">
    <source>
        <dbReference type="ARBA" id="ARBA00004126"/>
    </source>
</evidence>
<dbReference type="GO" id="GO:0003682">
    <property type="term" value="F:chromatin binding"/>
    <property type="evidence" value="ECO:0007669"/>
    <property type="project" value="InterPro"/>
</dbReference>
<protein>
    <submittedName>
        <fullName evidence="9">5433_t:CDS:1</fullName>
    </submittedName>
</protein>
<dbReference type="InterPro" id="IPR018996">
    <property type="entry name" value="Man1/Src1-like_C"/>
</dbReference>
<organism evidence="9 10">
    <name type="scientific">Dentiscutata erythropus</name>
    <dbReference type="NCBI Taxonomy" id="1348616"/>
    <lineage>
        <taxon>Eukaryota</taxon>
        <taxon>Fungi</taxon>
        <taxon>Fungi incertae sedis</taxon>
        <taxon>Mucoromycota</taxon>
        <taxon>Glomeromycotina</taxon>
        <taxon>Glomeromycetes</taxon>
        <taxon>Diversisporales</taxon>
        <taxon>Gigasporaceae</taxon>
        <taxon>Dentiscutata</taxon>
    </lineage>
</organism>
<name>A0A9N9NF72_9GLOM</name>
<comment type="caution">
    <text evidence="9">The sequence shown here is derived from an EMBL/GenBank/DDBJ whole genome shotgun (WGS) entry which is preliminary data.</text>
</comment>
<feature type="domain" description="Man1/Src1-like C-terminal" evidence="7">
    <location>
        <begin position="135"/>
        <end position="301"/>
    </location>
</feature>